<protein>
    <submittedName>
        <fullName evidence="2">Uncharacterized protein</fullName>
    </submittedName>
</protein>
<proteinExistence type="predicted"/>
<dbReference type="Proteomes" id="UP001472677">
    <property type="component" value="Unassembled WGS sequence"/>
</dbReference>
<feature type="region of interest" description="Disordered" evidence="1">
    <location>
        <begin position="1"/>
        <end position="21"/>
    </location>
</feature>
<name>A0ABR2BQE0_9ROSI</name>
<organism evidence="2 3">
    <name type="scientific">Hibiscus sabdariffa</name>
    <name type="common">roselle</name>
    <dbReference type="NCBI Taxonomy" id="183260"/>
    <lineage>
        <taxon>Eukaryota</taxon>
        <taxon>Viridiplantae</taxon>
        <taxon>Streptophyta</taxon>
        <taxon>Embryophyta</taxon>
        <taxon>Tracheophyta</taxon>
        <taxon>Spermatophyta</taxon>
        <taxon>Magnoliopsida</taxon>
        <taxon>eudicotyledons</taxon>
        <taxon>Gunneridae</taxon>
        <taxon>Pentapetalae</taxon>
        <taxon>rosids</taxon>
        <taxon>malvids</taxon>
        <taxon>Malvales</taxon>
        <taxon>Malvaceae</taxon>
        <taxon>Malvoideae</taxon>
        <taxon>Hibiscus</taxon>
    </lineage>
</organism>
<evidence type="ECO:0000313" key="3">
    <source>
        <dbReference type="Proteomes" id="UP001472677"/>
    </source>
</evidence>
<evidence type="ECO:0000256" key="1">
    <source>
        <dbReference type="SAM" id="MobiDB-lite"/>
    </source>
</evidence>
<keyword evidence="3" id="KW-1185">Reference proteome</keyword>
<feature type="region of interest" description="Disordered" evidence="1">
    <location>
        <begin position="35"/>
        <end position="105"/>
    </location>
</feature>
<dbReference type="EMBL" id="JBBPBM010000093">
    <property type="protein sequence ID" value="KAK8509246.1"/>
    <property type="molecule type" value="Genomic_DNA"/>
</dbReference>
<accession>A0ABR2BQE0</accession>
<evidence type="ECO:0000313" key="2">
    <source>
        <dbReference type="EMBL" id="KAK8509246.1"/>
    </source>
</evidence>
<reference evidence="2 3" key="1">
    <citation type="journal article" date="2024" name="G3 (Bethesda)">
        <title>Genome assembly of Hibiscus sabdariffa L. provides insights into metabolisms of medicinal natural products.</title>
        <authorList>
            <person name="Kim T."/>
        </authorList>
    </citation>
    <scope>NUCLEOTIDE SEQUENCE [LARGE SCALE GENOMIC DNA]</scope>
    <source>
        <strain evidence="2">TK-2024</strain>
        <tissue evidence="2">Old leaves</tissue>
    </source>
</reference>
<gene>
    <name evidence="2" type="ORF">V6N12_018329</name>
</gene>
<comment type="caution">
    <text evidence="2">The sequence shown here is derived from an EMBL/GenBank/DDBJ whole genome shotgun (WGS) entry which is preliminary data.</text>
</comment>
<sequence length="105" mass="11672">MFSFFYDGRNRNRNRNWASGRQGESLDVHILHVEASPSPSHAKQLKPTRATPDPSLLGQSRNMFLIPSPPQSTPRHADPSTALHLSPSPLHPPPYITATPHFTLS</sequence>